<reference evidence="2" key="1">
    <citation type="journal article" date="2023" name="Mol. Phylogenet. Evol.">
        <title>Genome-scale phylogeny and comparative genomics of the fungal order Sordariales.</title>
        <authorList>
            <person name="Hensen N."/>
            <person name="Bonometti L."/>
            <person name="Westerberg I."/>
            <person name="Brannstrom I.O."/>
            <person name="Guillou S."/>
            <person name="Cros-Aarteil S."/>
            <person name="Calhoun S."/>
            <person name="Haridas S."/>
            <person name="Kuo A."/>
            <person name="Mondo S."/>
            <person name="Pangilinan J."/>
            <person name="Riley R."/>
            <person name="LaButti K."/>
            <person name="Andreopoulos B."/>
            <person name="Lipzen A."/>
            <person name="Chen C."/>
            <person name="Yan M."/>
            <person name="Daum C."/>
            <person name="Ng V."/>
            <person name="Clum A."/>
            <person name="Steindorff A."/>
            <person name="Ohm R.A."/>
            <person name="Martin F."/>
            <person name="Silar P."/>
            <person name="Natvig D.O."/>
            <person name="Lalanne C."/>
            <person name="Gautier V."/>
            <person name="Ament-Velasquez S.L."/>
            <person name="Kruys A."/>
            <person name="Hutchinson M.I."/>
            <person name="Powell A.J."/>
            <person name="Barry K."/>
            <person name="Miller A.N."/>
            <person name="Grigoriev I.V."/>
            <person name="Debuchy R."/>
            <person name="Gladieux P."/>
            <person name="Hiltunen Thoren M."/>
            <person name="Johannesson H."/>
        </authorList>
    </citation>
    <scope>NUCLEOTIDE SEQUENCE</scope>
    <source>
        <strain evidence="2">CBS 757.83</strain>
    </source>
</reference>
<evidence type="ECO:0000313" key="2">
    <source>
        <dbReference type="EMBL" id="KAK4096498.1"/>
    </source>
</evidence>
<keyword evidence="3" id="KW-1185">Reference proteome</keyword>
<organism evidence="2 3">
    <name type="scientific">Parathielavia hyrcaniae</name>
    <dbReference type="NCBI Taxonomy" id="113614"/>
    <lineage>
        <taxon>Eukaryota</taxon>
        <taxon>Fungi</taxon>
        <taxon>Dikarya</taxon>
        <taxon>Ascomycota</taxon>
        <taxon>Pezizomycotina</taxon>
        <taxon>Sordariomycetes</taxon>
        <taxon>Sordariomycetidae</taxon>
        <taxon>Sordariales</taxon>
        <taxon>Chaetomiaceae</taxon>
        <taxon>Parathielavia</taxon>
    </lineage>
</organism>
<reference evidence="2" key="2">
    <citation type="submission" date="2023-05" db="EMBL/GenBank/DDBJ databases">
        <authorList>
            <consortium name="Lawrence Berkeley National Laboratory"/>
            <person name="Steindorff A."/>
            <person name="Hensen N."/>
            <person name="Bonometti L."/>
            <person name="Westerberg I."/>
            <person name="Brannstrom I.O."/>
            <person name="Guillou S."/>
            <person name="Cros-Aarteil S."/>
            <person name="Calhoun S."/>
            <person name="Haridas S."/>
            <person name="Kuo A."/>
            <person name="Mondo S."/>
            <person name="Pangilinan J."/>
            <person name="Riley R."/>
            <person name="Labutti K."/>
            <person name="Andreopoulos B."/>
            <person name="Lipzen A."/>
            <person name="Chen C."/>
            <person name="Yanf M."/>
            <person name="Daum C."/>
            <person name="Ng V."/>
            <person name="Clum A."/>
            <person name="Ohm R."/>
            <person name="Martin F."/>
            <person name="Silar P."/>
            <person name="Natvig D."/>
            <person name="Lalanne C."/>
            <person name="Gautier V."/>
            <person name="Ament-Velasquez S.L."/>
            <person name="Kruys A."/>
            <person name="Hutchinson M.I."/>
            <person name="Powell A.J."/>
            <person name="Barry K."/>
            <person name="Miller A.N."/>
            <person name="Grigoriev I.V."/>
            <person name="Debuchy R."/>
            <person name="Gladieux P."/>
            <person name="Thoren M.H."/>
            <person name="Johannesson H."/>
        </authorList>
    </citation>
    <scope>NUCLEOTIDE SEQUENCE</scope>
    <source>
        <strain evidence="2">CBS 757.83</strain>
    </source>
</reference>
<feature type="region of interest" description="Disordered" evidence="1">
    <location>
        <begin position="41"/>
        <end position="61"/>
    </location>
</feature>
<protein>
    <submittedName>
        <fullName evidence="2">Uncharacterized protein</fullName>
    </submittedName>
</protein>
<dbReference type="Proteomes" id="UP001305647">
    <property type="component" value="Unassembled WGS sequence"/>
</dbReference>
<sequence>MDQSGALSAPLLYGQWYSAPHDLHEAPTQLLHVPNGVKKLEDEEGKRTAVAAGTRGSERRKKSGWKNCAEAISCALKTQPMTSEEIWNWIGGDGQDRWKLATVNRNLSANRDFKNCGKRDNKTVWRLSQSAINRGGVLNTTTHRKPADSLPPASAYPMPIAEGEPYADGNESTELLYSSFDHRCTDSNGFADPSYGSFDPDSVLCYYDGIQGMHSGMSSGGDAVDFINFEEGVGDLTHSFLVHEQPTYPHEDDFSQLVFIGAEEGSVELGW</sequence>
<evidence type="ECO:0000313" key="3">
    <source>
        <dbReference type="Proteomes" id="UP001305647"/>
    </source>
</evidence>
<accession>A0AAN6PRQ1</accession>
<comment type="caution">
    <text evidence="2">The sequence shown here is derived from an EMBL/GenBank/DDBJ whole genome shotgun (WGS) entry which is preliminary data.</text>
</comment>
<name>A0AAN6PRQ1_9PEZI</name>
<dbReference type="EMBL" id="MU863711">
    <property type="protein sequence ID" value="KAK4096498.1"/>
    <property type="molecule type" value="Genomic_DNA"/>
</dbReference>
<dbReference type="AlphaFoldDB" id="A0AAN6PRQ1"/>
<evidence type="ECO:0000256" key="1">
    <source>
        <dbReference type="SAM" id="MobiDB-lite"/>
    </source>
</evidence>
<gene>
    <name evidence="2" type="ORF">N658DRAFT_501524</name>
</gene>
<proteinExistence type="predicted"/>